<keyword evidence="2" id="KW-1185">Reference proteome</keyword>
<dbReference type="Proteomes" id="UP000469011">
    <property type="component" value="Unassembled WGS sequence"/>
</dbReference>
<dbReference type="RefSeq" id="WP_163466360.1">
    <property type="nucleotide sequence ID" value="NZ_JAAAMG010000044.1"/>
</dbReference>
<evidence type="ECO:0000313" key="2">
    <source>
        <dbReference type="Proteomes" id="UP000469011"/>
    </source>
</evidence>
<dbReference type="EMBL" id="JAAAMG010000044">
    <property type="protein sequence ID" value="NDW07908.1"/>
    <property type="molecule type" value="Genomic_DNA"/>
</dbReference>
<sequence>MARDTLVYTLDSVAKRIGESRELIEVVTADSDNIDYGEMIHVRDGTEEGITAFTARGIESLQEFLVDVRSWPGGIRQFLIDQQCAADLIERIMAAEQRR</sequence>
<dbReference type="AlphaFoldDB" id="A0A6N9TGB8"/>
<reference evidence="1 2" key="1">
    <citation type="submission" date="2020-01" db="EMBL/GenBank/DDBJ databases">
        <title>Jiella pacifica sp. nov.</title>
        <authorList>
            <person name="Xue Z."/>
            <person name="Zhu S."/>
            <person name="Chen J."/>
            <person name="Yang J."/>
        </authorList>
    </citation>
    <scope>NUCLEOTIDE SEQUENCE [LARGE SCALE GENOMIC DNA]</scope>
    <source>
        <strain evidence="1 2">40Bstr34</strain>
    </source>
</reference>
<protein>
    <submittedName>
        <fullName evidence="1">Uncharacterized protein</fullName>
    </submittedName>
</protein>
<evidence type="ECO:0000313" key="1">
    <source>
        <dbReference type="EMBL" id="NDW07908.1"/>
    </source>
</evidence>
<proteinExistence type="predicted"/>
<comment type="caution">
    <text evidence="1">The sequence shown here is derived from an EMBL/GenBank/DDBJ whole genome shotgun (WGS) entry which is preliminary data.</text>
</comment>
<organism evidence="1 2">
    <name type="scientific">Jiella pacifica</name>
    <dbReference type="NCBI Taxonomy" id="2696469"/>
    <lineage>
        <taxon>Bacteria</taxon>
        <taxon>Pseudomonadati</taxon>
        <taxon>Pseudomonadota</taxon>
        <taxon>Alphaproteobacteria</taxon>
        <taxon>Hyphomicrobiales</taxon>
        <taxon>Aurantimonadaceae</taxon>
        <taxon>Jiella</taxon>
    </lineage>
</organism>
<accession>A0A6N9TGB8</accession>
<gene>
    <name evidence="1" type="ORF">GTK09_26270</name>
</gene>
<name>A0A6N9TGB8_9HYPH</name>